<feature type="domain" description="Origin recognition complex subunit 4 C-terminal" evidence="7">
    <location>
        <begin position="143"/>
        <end position="330"/>
    </location>
</feature>
<dbReference type="EMBL" id="JBFDAA010000012">
    <property type="protein sequence ID" value="KAL1123639.1"/>
    <property type="molecule type" value="Genomic_DNA"/>
</dbReference>
<proteinExistence type="inferred from homology"/>
<organism evidence="8 9">
    <name type="scientific">Ranatra chinensis</name>
    <dbReference type="NCBI Taxonomy" id="642074"/>
    <lineage>
        <taxon>Eukaryota</taxon>
        <taxon>Metazoa</taxon>
        <taxon>Ecdysozoa</taxon>
        <taxon>Arthropoda</taxon>
        <taxon>Hexapoda</taxon>
        <taxon>Insecta</taxon>
        <taxon>Pterygota</taxon>
        <taxon>Neoptera</taxon>
        <taxon>Paraneoptera</taxon>
        <taxon>Hemiptera</taxon>
        <taxon>Heteroptera</taxon>
        <taxon>Panheteroptera</taxon>
        <taxon>Nepomorpha</taxon>
        <taxon>Nepidae</taxon>
        <taxon>Ranatrinae</taxon>
        <taxon>Ranatra</taxon>
    </lineage>
</organism>
<dbReference type="GO" id="GO:0003677">
    <property type="term" value="F:DNA binding"/>
    <property type="evidence" value="ECO:0007669"/>
    <property type="project" value="UniProtKB-KW"/>
</dbReference>
<dbReference type="PIRSF" id="PIRSF007858">
    <property type="entry name" value="ORC4"/>
    <property type="match status" value="1"/>
</dbReference>
<keyword evidence="9" id="KW-1185">Reference proteome</keyword>
<accession>A0ABD0Y9A3</accession>
<evidence type="ECO:0000256" key="1">
    <source>
        <dbReference type="ARBA" id="ARBA00004123"/>
    </source>
</evidence>
<protein>
    <recommendedName>
        <fullName evidence="3">Origin recognition complex subunit 4</fullName>
    </recommendedName>
</protein>
<evidence type="ECO:0000313" key="8">
    <source>
        <dbReference type="EMBL" id="KAL1123639.1"/>
    </source>
</evidence>
<dbReference type="Gene3D" id="3.40.50.300">
    <property type="entry name" value="P-loop containing nucleotide triphosphate hydrolases"/>
    <property type="match status" value="1"/>
</dbReference>
<dbReference type="InterPro" id="IPR027417">
    <property type="entry name" value="P-loop_NTPase"/>
</dbReference>
<sequence>DTSDAIVVTLDGRVHTDDSLALREIIREIHSDQISEEAVVTGSFADNLLFVLESLKSADKTKTKPVIFVLDEFQLFCCHPNQTLLYNLFDIVQSQQSGAIFVVGITCRVDVTELLEKRVKSRYSHRQIRLDGCEVGGVKVDRVKQRLELMRDWLTSPSDSAHAKKFNKSVADLTRHPTVIESVKRHLQLDSNVNKFKSVLFSLVCRLNETNPFITLKDVEEVFTELFADDKVELLKDLSVLELCLVVAMKHQSEIYDCEPFNFEMITARYLKFATGHFSAVQITQRPVLLMAFERIKELEIILSVGGSHSKKEYQLYGLAVTGEQIDRAIASYPGLPTEVAQWAATSPC</sequence>
<dbReference type="AlphaFoldDB" id="A0ABD0Y9A3"/>
<evidence type="ECO:0000259" key="7">
    <source>
        <dbReference type="Pfam" id="PF14629"/>
    </source>
</evidence>
<dbReference type="InterPro" id="IPR016527">
    <property type="entry name" value="ORC4"/>
</dbReference>
<evidence type="ECO:0000313" key="9">
    <source>
        <dbReference type="Proteomes" id="UP001558652"/>
    </source>
</evidence>
<keyword evidence="4" id="KW-0235">DNA replication</keyword>
<evidence type="ECO:0000256" key="2">
    <source>
        <dbReference type="ARBA" id="ARBA00005334"/>
    </source>
</evidence>
<keyword evidence="6" id="KW-0539">Nucleus</keyword>
<evidence type="ECO:0000256" key="6">
    <source>
        <dbReference type="ARBA" id="ARBA00023242"/>
    </source>
</evidence>
<dbReference type="InterPro" id="IPR032705">
    <property type="entry name" value="ORC4_C"/>
</dbReference>
<dbReference type="GO" id="GO:0005634">
    <property type="term" value="C:nucleus"/>
    <property type="evidence" value="ECO:0007669"/>
    <property type="project" value="UniProtKB-SubCell"/>
</dbReference>
<name>A0ABD0Y9A3_9HEMI</name>
<feature type="non-terminal residue" evidence="8">
    <location>
        <position position="1"/>
    </location>
</feature>
<dbReference type="GO" id="GO:0006260">
    <property type="term" value="P:DNA replication"/>
    <property type="evidence" value="ECO:0007669"/>
    <property type="project" value="UniProtKB-KW"/>
</dbReference>
<evidence type="ECO:0000256" key="4">
    <source>
        <dbReference type="ARBA" id="ARBA00022705"/>
    </source>
</evidence>
<gene>
    <name evidence="8" type="ORF">AAG570_002715</name>
</gene>
<reference evidence="8 9" key="1">
    <citation type="submission" date="2024-07" db="EMBL/GenBank/DDBJ databases">
        <title>Chromosome-level genome assembly of the water stick insect Ranatra chinensis (Heteroptera: Nepidae).</title>
        <authorList>
            <person name="Liu X."/>
        </authorList>
    </citation>
    <scope>NUCLEOTIDE SEQUENCE [LARGE SCALE GENOMIC DNA]</scope>
    <source>
        <strain evidence="8">Cailab_2021Rc</strain>
        <tissue evidence="8">Muscle</tissue>
    </source>
</reference>
<comment type="subcellular location">
    <subcellularLocation>
        <location evidence="1">Nucleus</location>
    </subcellularLocation>
</comment>
<evidence type="ECO:0000256" key="5">
    <source>
        <dbReference type="ARBA" id="ARBA00023125"/>
    </source>
</evidence>
<dbReference type="PANTHER" id="PTHR12087:SF0">
    <property type="entry name" value="ORIGIN RECOGNITION COMPLEX SUBUNIT 4"/>
    <property type="match status" value="1"/>
</dbReference>
<comment type="similarity">
    <text evidence="2">Belongs to the ORC4 family.</text>
</comment>
<keyword evidence="5" id="KW-0238">DNA-binding</keyword>
<comment type="caution">
    <text evidence="8">The sequence shown here is derived from an EMBL/GenBank/DDBJ whole genome shotgun (WGS) entry which is preliminary data.</text>
</comment>
<dbReference type="PANTHER" id="PTHR12087">
    <property type="entry name" value="ORIGIN RECOGNITION COMPLEX SUBUNIT 4"/>
    <property type="match status" value="1"/>
</dbReference>
<dbReference type="Proteomes" id="UP001558652">
    <property type="component" value="Unassembled WGS sequence"/>
</dbReference>
<evidence type="ECO:0000256" key="3">
    <source>
        <dbReference type="ARBA" id="ARBA00019083"/>
    </source>
</evidence>
<dbReference type="Pfam" id="PF14629">
    <property type="entry name" value="ORC4_C"/>
    <property type="match status" value="1"/>
</dbReference>